<dbReference type="SUPFAM" id="SSF55781">
    <property type="entry name" value="GAF domain-like"/>
    <property type="match status" value="1"/>
</dbReference>
<evidence type="ECO:0000259" key="3">
    <source>
        <dbReference type="PROSITE" id="PS50110"/>
    </source>
</evidence>
<dbReference type="InterPro" id="IPR029016">
    <property type="entry name" value="GAF-like_dom_sf"/>
</dbReference>
<name>W4LMB3_ENTF1</name>
<dbReference type="CDD" id="cd17536">
    <property type="entry name" value="REC_YesN-like"/>
    <property type="match status" value="1"/>
</dbReference>
<protein>
    <recommendedName>
        <fullName evidence="3">Response regulatory domain-containing protein</fullName>
    </recommendedName>
</protein>
<dbReference type="Proteomes" id="UP000019141">
    <property type="component" value="Unassembled WGS sequence"/>
</dbReference>
<dbReference type="GO" id="GO:0000160">
    <property type="term" value="P:phosphorelay signal transduction system"/>
    <property type="evidence" value="ECO:0007669"/>
    <property type="project" value="InterPro"/>
</dbReference>
<evidence type="ECO:0000313" key="5">
    <source>
        <dbReference type="Proteomes" id="UP000019141"/>
    </source>
</evidence>
<evidence type="ECO:0000256" key="2">
    <source>
        <dbReference type="PROSITE-ProRule" id="PRU00169"/>
    </source>
</evidence>
<dbReference type="Pfam" id="PF00072">
    <property type="entry name" value="Response_reg"/>
    <property type="match status" value="1"/>
</dbReference>
<feature type="domain" description="Response regulatory" evidence="3">
    <location>
        <begin position="6"/>
        <end position="119"/>
    </location>
</feature>
<reference evidence="4 5" key="1">
    <citation type="journal article" date="2014" name="Nature">
        <title>An environmental bacterial taxon with a large and distinct metabolic repertoire.</title>
        <authorList>
            <person name="Wilson M.C."/>
            <person name="Mori T."/>
            <person name="Ruckert C."/>
            <person name="Uria A.R."/>
            <person name="Helf M.J."/>
            <person name="Takada K."/>
            <person name="Gernert C."/>
            <person name="Steffens U.A."/>
            <person name="Heycke N."/>
            <person name="Schmitt S."/>
            <person name="Rinke C."/>
            <person name="Helfrich E.J."/>
            <person name="Brachmann A.O."/>
            <person name="Gurgui C."/>
            <person name="Wakimoto T."/>
            <person name="Kracht M."/>
            <person name="Crusemann M."/>
            <person name="Hentschel U."/>
            <person name="Abe I."/>
            <person name="Matsunaga S."/>
            <person name="Kalinowski J."/>
            <person name="Takeyama H."/>
            <person name="Piel J."/>
        </authorList>
    </citation>
    <scope>NUCLEOTIDE SEQUENCE [LARGE SCALE GENOMIC DNA]</scope>
    <source>
        <strain evidence="5">TSY1</strain>
    </source>
</reference>
<dbReference type="HOGENOM" id="CLU_761878_0_0_7"/>
<dbReference type="SMART" id="SM00448">
    <property type="entry name" value="REC"/>
    <property type="match status" value="1"/>
</dbReference>
<dbReference type="PROSITE" id="PS50110">
    <property type="entry name" value="RESPONSE_REGULATORY"/>
    <property type="match status" value="1"/>
</dbReference>
<dbReference type="PANTHER" id="PTHR44591:SF3">
    <property type="entry name" value="RESPONSE REGULATORY DOMAIN-CONTAINING PROTEIN"/>
    <property type="match status" value="1"/>
</dbReference>
<dbReference type="InterPro" id="IPR011006">
    <property type="entry name" value="CheY-like_superfamily"/>
</dbReference>
<dbReference type="InterPro" id="IPR001789">
    <property type="entry name" value="Sig_transdc_resp-reg_receiver"/>
</dbReference>
<gene>
    <name evidence="4" type="ORF">ETSY1_16170</name>
</gene>
<evidence type="ECO:0000256" key="1">
    <source>
        <dbReference type="ARBA" id="ARBA00022553"/>
    </source>
</evidence>
<dbReference type="AlphaFoldDB" id="W4LMB3"/>
<keyword evidence="5" id="KW-1185">Reference proteome</keyword>
<dbReference type="SUPFAM" id="SSF52172">
    <property type="entry name" value="CheY-like"/>
    <property type="match status" value="1"/>
</dbReference>
<dbReference type="Gene3D" id="3.40.50.2300">
    <property type="match status" value="1"/>
</dbReference>
<accession>W4LMB3</accession>
<proteinExistence type="predicted"/>
<dbReference type="Gene3D" id="3.30.450.40">
    <property type="match status" value="1"/>
</dbReference>
<evidence type="ECO:0000313" key="4">
    <source>
        <dbReference type="EMBL" id="ETW99117.1"/>
    </source>
</evidence>
<organism evidence="4 5">
    <name type="scientific">Entotheonella factor</name>
    <dbReference type="NCBI Taxonomy" id="1429438"/>
    <lineage>
        <taxon>Bacteria</taxon>
        <taxon>Pseudomonadati</taxon>
        <taxon>Nitrospinota/Tectimicrobiota group</taxon>
        <taxon>Candidatus Tectimicrobiota</taxon>
        <taxon>Candidatus Entotheonellia</taxon>
        <taxon>Candidatus Entotheonellales</taxon>
        <taxon>Candidatus Entotheonellaceae</taxon>
        <taxon>Candidatus Entotheonella</taxon>
    </lineage>
</organism>
<feature type="non-terminal residue" evidence="4">
    <location>
        <position position="364"/>
    </location>
</feature>
<sequence>MEKKARILVLDDELGPREALRMVLKSHYEVITASTGSEALDVVRREPPDLAFLDIQMREMNGLEVLKAIKSIDANIEVIMMTAYASLETAREAMSHGVSEYLIKPFSKSEIEQAVNKALDRREANTGQQKEVRTLLEQMRTLADTSAQGASYLDFIQNATGLIEQSIPALQATAAVLYVTSGQDKLLCEIISGRERHRGLAEEPWCKALITVMAGGRPVRLTPDASEFLLRDMVEHLESMGYKGGVLFPILAGQDALGILAFFYETASAIPSQWLEQGQTFRNLLALAIRAHQRYQSSQQEASQQAQRVAQLSILREIARVIMDKLDLQDVLLAIGEQLQAGLGYTGFHVWLQDKNSEGVDHTL</sequence>
<feature type="modified residue" description="4-aspartylphosphate" evidence="2">
    <location>
        <position position="54"/>
    </location>
</feature>
<dbReference type="PANTHER" id="PTHR44591">
    <property type="entry name" value="STRESS RESPONSE REGULATOR PROTEIN 1"/>
    <property type="match status" value="1"/>
</dbReference>
<dbReference type="EMBL" id="AZHW01000482">
    <property type="protein sequence ID" value="ETW99117.1"/>
    <property type="molecule type" value="Genomic_DNA"/>
</dbReference>
<comment type="caution">
    <text evidence="4">The sequence shown here is derived from an EMBL/GenBank/DDBJ whole genome shotgun (WGS) entry which is preliminary data.</text>
</comment>
<dbReference type="InterPro" id="IPR050595">
    <property type="entry name" value="Bact_response_regulator"/>
</dbReference>
<keyword evidence="1 2" id="KW-0597">Phosphoprotein</keyword>